<evidence type="ECO:0000313" key="1">
    <source>
        <dbReference type="EMBL" id="OZT77134.1"/>
    </source>
</evidence>
<dbReference type="AlphaFoldDB" id="A0A265E6B1"/>
<evidence type="ECO:0000313" key="2">
    <source>
        <dbReference type="Proteomes" id="UP000216682"/>
    </source>
</evidence>
<accession>A0A265E6B1</accession>
<dbReference type="RefSeq" id="WP_094906657.1">
    <property type="nucleotide sequence ID" value="NZ_NPEZ01000003.1"/>
</dbReference>
<dbReference type="EMBL" id="NPEZ01000003">
    <property type="protein sequence ID" value="OZT77134.1"/>
    <property type="molecule type" value="Genomic_DNA"/>
</dbReference>
<protein>
    <submittedName>
        <fullName evidence="1">Uncharacterized protein</fullName>
    </submittedName>
</protein>
<reference evidence="1 2" key="1">
    <citation type="submission" date="2017-07" db="EMBL/GenBank/DDBJ databases">
        <title>Shotgun whole genome sequences of three halophilic bacterial isolates.</title>
        <authorList>
            <person name="Pozzo T."/>
            <person name="Higdon S.M."/>
            <person name="Quillaguaman J."/>
        </authorList>
    </citation>
    <scope>NUCLEOTIDE SEQUENCE [LARGE SCALE GENOMIC DNA]</scope>
    <source>
        <strain evidence="1 2">BU-1</strain>
    </source>
</reference>
<gene>
    <name evidence="1" type="ORF">CFN03_08645</name>
</gene>
<proteinExistence type="predicted"/>
<sequence length="69" mass="7934">MKLYTVTNLVSLDGCNMLAKRTKEVKFPYWSSNNGSSAHRFTKDELNNLEPKLKSFVCSDFCRVEEVRG</sequence>
<name>A0A265E6B1_9STAP</name>
<organism evidence="1 2">
    <name type="scientific">Salinicoccus roseus</name>
    <dbReference type="NCBI Taxonomy" id="45670"/>
    <lineage>
        <taxon>Bacteria</taxon>
        <taxon>Bacillati</taxon>
        <taxon>Bacillota</taxon>
        <taxon>Bacilli</taxon>
        <taxon>Bacillales</taxon>
        <taxon>Staphylococcaceae</taxon>
        <taxon>Salinicoccus</taxon>
    </lineage>
</organism>
<dbReference type="Proteomes" id="UP000216682">
    <property type="component" value="Unassembled WGS sequence"/>
</dbReference>
<comment type="caution">
    <text evidence="1">The sequence shown here is derived from an EMBL/GenBank/DDBJ whole genome shotgun (WGS) entry which is preliminary data.</text>
</comment>